<name>A0A4Y2SFC3_ARAVE</name>
<dbReference type="EMBL" id="BGPR01021213">
    <property type="protein sequence ID" value="GBN86286.1"/>
    <property type="molecule type" value="Genomic_DNA"/>
</dbReference>
<dbReference type="AlphaFoldDB" id="A0A4Y2SFC3"/>
<protein>
    <submittedName>
        <fullName evidence="2">Uncharacterized protein</fullName>
    </submittedName>
</protein>
<evidence type="ECO:0000313" key="3">
    <source>
        <dbReference type="Proteomes" id="UP000499080"/>
    </source>
</evidence>
<accession>A0A4Y2SFC3</accession>
<evidence type="ECO:0000313" key="2">
    <source>
        <dbReference type="EMBL" id="GBN86286.1"/>
    </source>
</evidence>
<gene>
    <name evidence="2" type="ORF">AVEN_254737_1</name>
</gene>
<reference evidence="2 3" key="1">
    <citation type="journal article" date="2019" name="Sci. Rep.">
        <title>Orb-weaving spider Araneus ventricosus genome elucidates the spidroin gene catalogue.</title>
        <authorList>
            <person name="Kono N."/>
            <person name="Nakamura H."/>
            <person name="Ohtoshi R."/>
            <person name="Moran D.A.P."/>
            <person name="Shinohara A."/>
            <person name="Yoshida Y."/>
            <person name="Fujiwara M."/>
            <person name="Mori M."/>
            <person name="Tomita M."/>
            <person name="Arakawa K."/>
        </authorList>
    </citation>
    <scope>NUCLEOTIDE SEQUENCE [LARGE SCALE GENOMIC DNA]</scope>
</reference>
<sequence>MGPVLAKAGPDSGGPTGTCAFKKLRQPGRDLRPQLMSRLPFSSRFRRVRWGSGLVGTVGCGDPTISYILAMAAIRIIPRFILRGLLCIGHINVRVTVY</sequence>
<dbReference type="Proteomes" id="UP000499080">
    <property type="component" value="Unassembled WGS sequence"/>
</dbReference>
<feature type="region of interest" description="Disordered" evidence="1">
    <location>
        <begin position="1"/>
        <end position="23"/>
    </location>
</feature>
<organism evidence="2 3">
    <name type="scientific">Araneus ventricosus</name>
    <name type="common">Orbweaver spider</name>
    <name type="synonym">Epeira ventricosa</name>
    <dbReference type="NCBI Taxonomy" id="182803"/>
    <lineage>
        <taxon>Eukaryota</taxon>
        <taxon>Metazoa</taxon>
        <taxon>Ecdysozoa</taxon>
        <taxon>Arthropoda</taxon>
        <taxon>Chelicerata</taxon>
        <taxon>Arachnida</taxon>
        <taxon>Araneae</taxon>
        <taxon>Araneomorphae</taxon>
        <taxon>Entelegynae</taxon>
        <taxon>Araneoidea</taxon>
        <taxon>Araneidae</taxon>
        <taxon>Araneus</taxon>
    </lineage>
</organism>
<keyword evidence="3" id="KW-1185">Reference proteome</keyword>
<proteinExistence type="predicted"/>
<evidence type="ECO:0000256" key="1">
    <source>
        <dbReference type="SAM" id="MobiDB-lite"/>
    </source>
</evidence>
<comment type="caution">
    <text evidence="2">The sequence shown here is derived from an EMBL/GenBank/DDBJ whole genome shotgun (WGS) entry which is preliminary data.</text>
</comment>